<evidence type="ECO:0000256" key="1">
    <source>
        <dbReference type="SAM" id="SignalP"/>
    </source>
</evidence>
<evidence type="ECO:0000313" key="3">
    <source>
        <dbReference type="Proteomes" id="UP000661918"/>
    </source>
</evidence>
<name>A0ABQ2GUG4_9DEIO</name>
<gene>
    <name evidence="2" type="ORF">GCM10010841_20010</name>
</gene>
<organism evidence="2 3">
    <name type="scientific">Deinococcus aerophilus</name>
    <dbReference type="NCBI Taxonomy" id="522488"/>
    <lineage>
        <taxon>Bacteria</taxon>
        <taxon>Thermotogati</taxon>
        <taxon>Deinococcota</taxon>
        <taxon>Deinococci</taxon>
        <taxon>Deinococcales</taxon>
        <taxon>Deinococcaceae</taxon>
        <taxon>Deinococcus</taxon>
    </lineage>
</organism>
<dbReference type="EMBL" id="BMOM01000014">
    <property type="protein sequence ID" value="GGM11450.1"/>
    <property type="molecule type" value="Genomic_DNA"/>
</dbReference>
<comment type="caution">
    <text evidence="2">The sequence shown here is derived from an EMBL/GenBank/DDBJ whole genome shotgun (WGS) entry which is preliminary data.</text>
</comment>
<accession>A0ABQ2GUG4</accession>
<keyword evidence="1" id="KW-0732">Signal</keyword>
<dbReference type="Proteomes" id="UP000661918">
    <property type="component" value="Unassembled WGS sequence"/>
</dbReference>
<sequence>MRLSLALLTACALAPWMGGFQAAASAPPASPLQPGQVWTLEALSADGEQFLTTLRLNGGAPQLHNGTATYPADRGTLLLDQEHTSLIALDLADARSGGLALACAYIGPLEGEVFDGVLAVTTLNALPSMLETALAVASVTRTPQERAEASAELRLGRCTLRRQTPTDSAGR</sequence>
<reference evidence="3" key="1">
    <citation type="journal article" date="2019" name="Int. J. Syst. Evol. Microbiol.">
        <title>The Global Catalogue of Microorganisms (GCM) 10K type strain sequencing project: providing services to taxonomists for standard genome sequencing and annotation.</title>
        <authorList>
            <consortium name="The Broad Institute Genomics Platform"/>
            <consortium name="The Broad Institute Genome Sequencing Center for Infectious Disease"/>
            <person name="Wu L."/>
            <person name="Ma J."/>
        </authorList>
    </citation>
    <scope>NUCLEOTIDE SEQUENCE [LARGE SCALE GENOMIC DNA]</scope>
    <source>
        <strain evidence="3">JCM 15443</strain>
    </source>
</reference>
<feature type="chain" id="PRO_5045317874" evidence="1">
    <location>
        <begin position="23"/>
        <end position="171"/>
    </location>
</feature>
<dbReference type="RefSeq" id="WP_188904007.1">
    <property type="nucleotide sequence ID" value="NZ_BMOM01000014.1"/>
</dbReference>
<keyword evidence="3" id="KW-1185">Reference proteome</keyword>
<feature type="signal peptide" evidence="1">
    <location>
        <begin position="1"/>
        <end position="22"/>
    </location>
</feature>
<evidence type="ECO:0000313" key="2">
    <source>
        <dbReference type="EMBL" id="GGM11450.1"/>
    </source>
</evidence>
<protein>
    <submittedName>
        <fullName evidence="2">Uncharacterized protein</fullName>
    </submittedName>
</protein>
<proteinExistence type="predicted"/>